<name>A0A150RGF4_SORCE</name>
<organism evidence="1 2">
    <name type="scientific">Sorangium cellulosum</name>
    <name type="common">Polyangium cellulosum</name>
    <dbReference type="NCBI Taxonomy" id="56"/>
    <lineage>
        <taxon>Bacteria</taxon>
        <taxon>Pseudomonadati</taxon>
        <taxon>Myxococcota</taxon>
        <taxon>Polyangia</taxon>
        <taxon>Polyangiales</taxon>
        <taxon>Polyangiaceae</taxon>
        <taxon>Sorangium</taxon>
    </lineage>
</organism>
<dbReference type="Proteomes" id="UP000075515">
    <property type="component" value="Unassembled WGS sequence"/>
</dbReference>
<proteinExistence type="predicted"/>
<protein>
    <submittedName>
        <fullName evidence="1">Uncharacterized protein</fullName>
    </submittedName>
</protein>
<gene>
    <name evidence="1" type="ORF">BE18_22125</name>
</gene>
<reference evidence="1 2" key="1">
    <citation type="submission" date="2014-02" db="EMBL/GenBank/DDBJ databases">
        <title>The small core and large imbalanced accessory genome model reveals a collaborative survival strategy of Sorangium cellulosum strains in nature.</title>
        <authorList>
            <person name="Han K."/>
            <person name="Peng R."/>
            <person name="Blom J."/>
            <person name="Li Y.-Z."/>
        </authorList>
    </citation>
    <scope>NUCLEOTIDE SEQUENCE [LARGE SCALE GENOMIC DNA]</scope>
    <source>
        <strain evidence="1 2">So0149</strain>
    </source>
</reference>
<accession>A0A150RGF4</accession>
<dbReference type="AlphaFoldDB" id="A0A150RGF4"/>
<sequence>MPCADRRKCQVDADCSSGACESERCAAPTASDGRANGGETDVDCGGGDAPACSDGERCAYHRDCTSGVCIGNVCRAPTCTDGTQNGQETGIDCGGACPVACE</sequence>
<evidence type="ECO:0000313" key="2">
    <source>
        <dbReference type="Proteomes" id="UP000075515"/>
    </source>
</evidence>
<comment type="caution">
    <text evidence="1">The sequence shown here is derived from an EMBL/GenBank/DDBJ whole genome shotgun (WGS) entry which is preliminary data.</text>
</comment>
<dbReference type="EMBL" id="JEMC01003669">
    <property type="protein sequence ID" value="KYF79384.1"/>
    <property type="molecule type" value="Genomic_DNA"/>
</dbReference>
<evidence type="ECO:0000313" key="1">
    <source>
        <dbReference type="EMBL" id="KYF79384.1"/>
    </source>
</evidence>